<dbReference type="EMBL" id="CM001880">
    <property type="protein sequence ID" value="EOX97848.1"/>
    <property type="molecule type" value="Genomic_DNA"/>
</dbReference>
<dbReference type="HOGENOM" id="CLU_2531984_0_0_1"/>
<name>A0A061E6F0_THECC</name>
<dbReference type="Proteomes" id="UP000026915">
    <property type="component" value="Chromosome 2"/>
</dbReference>
<dbReference type="Gramene" id="EOX97848">
    <property type="protein sequence ID" value="EOX97848"/>
    <property type="gene ID" value="TCM_006772"/>
</dbReference>
<keyword evidence="3" id="KW-1185">Reference proteome</keyword>
<evidence type="ECO:0000313" key="3">
    <source>
        <dbReference type="Proteomes" id="UP000026915"/>
    </source>
</evidence>
<protein>
    <submittedName>
        <fullName evidence="2">Uncharacterized protein</fullName>
    </submittedName>
</protein>
<accession>A0A061E6F0</accession>
<sequence>MAFKGCLDFSHPIRSPHVGNTFFQPPAPRGRRCSSTDPSFSPSIKWEWNPQKIFIKLLFGLLQMTLTLRNKSEYKEITKRQLNP</sequence>
<proteinExistence type="predicted"/>
<feature type="region of interest" description="Disordered" evidence="1">
    <location>
        <begin position="20"/>
        <end position="41"/>
    </location>
</feature>
<evidence type="ECO:0000313" key="2">
    <source>
        <dbReference type="EMBL" id="EOX97848.1"/>
    </source>
</evidence>
<evidence type="ECO:0000256" key="1">
    <source>
        <dbReference type="SAM" id="MobiDB-lite"/>
    </source>
</evidence>
<dbReference type="InParanoid" id="A0A061E6F0"/>
<dbReference type="AlphaFoldDB" id="A0A061E6F0"/>
<organism evidence="2 3">
    <name type="scientific">Theobroma cacao</name>
    <name type="common">Cacao</name>
    <name type="synonym">Cocoa</name>
    <dbReference type="NCBI Taxonomy" id="3641"/>
    <lineage>
        <taxon>Eukaryota</taxon>
        <taxon>Viridiplantae</taxon>
        <taxon>Streptophyta</taxon>
        <taxon>Embryophyta</taxon>
        <taxon>Tracheophyta</taxon>
        <taxon>Spermatophyta</taxon>
        <taxon>Magnoliopsida</taxon>
        <taxon>eudicotyledons</taxon>
        <taxon>Gunneridae</taxon>
        <taxon>Pentapetalae</taxon>
        <taxon>rosids</taxon>
        <taxon>malvids</taxon>
        <taxon>Malvales</taxon>
        <taxon>Malvaceae</taxon>
        <taxon>Byttnerioideae</taxon>
        <taxon>Theobroma</taxon>
    </lineage>
</organism>
<gene>
    <name evidence="2" type="ORF">TCM_006772</name>
</gene>
<reference evidence="2 3" key="1">
    <citation type="journal article" date="2013" name="Genome Biol.">
        <title>The genome sequence of the most widely cultivated cacao type and its use to identify candidate genes regulating pod color.</title>
        <authorList>
            <person name="Motamayor J.C."/>
            <person name="Mockaitis K."/>
            <person name="Schmutz J."/>
            <person name="Haiminen N."/>
            <person name="Iii D.L."/>
            <person name="Cornejo O."/>
            <person name="Findley S.D."/>
            <person name="Zheng P."/>
            <person name="Utro F."/>
            <person name="Royaert S."/>
            <person name="Saski C."/>
            <person name="Jenkins J."/>
            <person name="Podicheti R."/>
            <person name="Zhao M."/>
            <person name="Scheffler B.E."/>
            <person name="Stack J.C."/>
            <person name="Feltus F.A."/>
            <person name="Mustiga G.M."/>
            <person name="Amores F."/>
            <person name="Phillips W."/>
            <person name="Marelli J.P."/>
            <person name="May G.D."/>
            <person name="Shapiro H."/>
            <person name="Ma J."/>
            <person name="Bustamante C.D."/>
            <person name="Schnell R.J."/>
            <person name="Main D."/>
            <person name="Gilbert D."/>
            <person name="Parida L."/>
            <person name="Kuhn D.N."/>
        </authorList>
    </citation>
    <scope>NUCLEOTIDE SEQUENCE [LARGE SCALE GENOMIC DNA]</scope>
    <source>
        <strain evidence="3">cv. Matina 1-6</strain>
    </source>
</reference>